<feature type="transmembrane region" description="Helical" evidence="1">
    <location>
        <begin position="106"/>
        <end position="126"/>
    </location>
</feature>
<keyword evidence="3" id="KW-1185">Reference proteome</keyword>
<feature type="transmembrane region" description="Helical" evidence="1">
    <location>
        <begin position="72"/>
        <end position="94"/>
    </location>
</feature>
<evidence type="ECO:0000256" key="1">
    <source>
        <dbReference type="SAM" id="Phobius"/>
    </source>
</evidence>
<organism evidence="2 3">
    <name type="scientific">Luteolibacter luteus</name>
    <dbReference type="NCBI Taxonomy" id="2728835"/>
    <lineage>
        <taxon>Bacteria</taxon>
        <taxon>Pseudomonadati</taxon>
        <taxon>Verrucomicrobiota</taxon>
        <taxon>Verrucomicrobiia</taxon>
        <taxon>Verrucomicrobiales</taxon>
        <taxon>Verrucomicrobiaceae</taxon>
        <taxon>Luteolibacter</taxon>
    </lineage>
</organism>
<keyword evidence="1" id="KW-1133">Transmembrane helix</keyword>
<reference evidence="2 3" key="1">
    <citation type="submission" date="2020-04" db="EMBL/GenBank/DDBJ databases">
        <title>Luteolibacter sp. G-1-1-1 isolated from soil.</title>
        <authorList>
            <person name="Dahal R.H."/>
        </authorList>
    </citation>
    <scope>NUCLEOTIDE SEQUENCE [LARGE SCALE GENOMIC DNA]</scope>
    <source>
        <strain evidence="2 3">G-1-1-1</strain>
    </source>
</reference>
<evidence type="ECO:0000313" key="3">
    <source>
        <dbReference type="Proteomes" id="UP000501812"/>
    </source>
</evidence>
<dbReference type="RefSeq" id="WP_169456283.1">
    <property type="nucleotide sequence ID" value="NZ_CP051774.1"/>
</dbReference>
<accession>A0A858RLN3</accession>
<evidence type="ECO:0000313" key="2">
    <source>
        <dbReference type="EMBL" id="QJE97857.1"/>
    </source>
</evidence>
<sequence>METTEPTALAAVNPPIRGFARGDLAFLLLAVVPPTVPVLAFLIEWLIAWATLGHIPIGGVDNPKSISDLSSVLHLITTLSLLGFLPVSAFSLFACAVKWGVCRKTVIVEALTIAMVLGTFAVLGQFPHDAMGWWMD</sequence>
<dbReference type="EMBL" id="CP051774">
    <property type="protein sequence ID" value="QJE97857.1"/>
    <property type="molecule type" value="Genomic_DNA"/>
</dbReference>
<proteinExistence type="predicted"/>
<protein>
    <submittedName>
        <fullName evidence="2">Uncharacterized protein</fullName>
    </submittedName>
</protein>
<feature type="transmembrane region" description="Helical" evidence="1">
    <location>
        <begin position="24"/>
        <end position="52"/>
    </location>
</feature>
<dbReference type="KEGG" id="luo:HHL09_19395"/>
<dbReference type="AlphaFoldDB" id="A0A858RLN3"/>
<gene>
    <name evidence="2" type="ORF">HHL09_19395</name>
</gene>
<dbReference type="Proteomes" id="UP000501812">
    <property type="component" value="Chromosome"/>
</dbReference>
<keyword evidence="1" id="KW-0472">Membrane</keyword>
<name>A0A858RLN3_9BACT</name>
<keyword evidence="1" id="KW-0812">Transmembrane</keyword>